<dbReference type="GO" id="GO:0016747">
    <property type="term" value="F:acyltransferase activity, transferring groups other than amino-acyl groups"/>
    <property type="evidence" value="ECO:0007669"/>
    <property type="project" value="InterPro"/>
</dbReference>
<evidence type="ECO:0000313" key="5">
    <source>
        <dbReference type="Proteomes" id="UP000199103"/>
    </source>
</evidence>
<protein>
    <submittedName>
        <fullName evidence="4">Ribosomal protein S18 acetylase RimI</fullName>
    </submittedName>
</protein>
<feature type="domain" description="N-acetyltransferase" evidence="3">
    <location>
        <begin position="15"/>
        <end position="168"/>
    </location>
</feature>
<keyword evidence="4" id="KW-0689">Ribosomal protein</keyword>
<organism evidence="4 5">
    <name type="scientific">Microlunatus soli</name>
    <dbReference type="NCBI Taxonomy" id="630515"/>
    <lineage>
        <taxon>Bacteria</taxon>
        <taxon>Bacillati</taxon>
        <taxon>Actinomycetota</taxon>
        <taxon>Actinomycetes</taxon>
        <taxon>Propionibacteriales</taxon>
        <taxon>Propionibacteriaceae</taxon>
        <taxon>Microlunatus</taxon>
    </lineage>
</organism>
<evidence type="ECO:0000259" key="3">
    <source>
        <dbReference type="PROSITE" id="PS51186"/>
    </source>
</evidence>
<dbReference type="SUPFAM" id="SSF55729">
    <property type="entry name" value="Acyl-CoA N-acyltransferases (Nat)"/>
    <property type="match status" value="2"/>
</dbReference>
<evidence type="ECO:0000256" key="1">
    <source>
        <dbReference type="ARBA" id="ARBA00022679"/>
    </source>
</evidence>
<sequence length="334" mass="37590">MTSGLFQRVSPGDADAIAQLAELINAAGAVDDPDSPPIPADLLGRQLEFGWDLEPSERFLYRPSADAAVVGTLSVHAPQRDNLQLMDIGVTTHPDHRRAGHGTAMMSEAIRRAQEIGRTILWAGCAHDDEGAAAFLTANGFGYASHEARRYQWPDRVDHDQLDELYRTAEQAASDYELIRTTAPSDDELLTELIEVTAAINDAPMGELDFEDEKFDLQRLKDFEAAALGKGEKLYRTFARHRDTGKVGGHTIMMVQPSLPTYGNQYDTAVHRDHRGHRLGMLLKIDMMRWLAKAEPQIERIETWNHADNDYMISVNEKIGYRLNRIYDTYQRKL</sequence>
<dbReference type="GO" id="GO:0005840">
    <property type="term" value="C:ribosome"/>
    <property type="evidence" value="ECO:0007669"/>
    <property type="project" value="UniProtKB-KW"/>
</dbReference>
<dbReference type="Proteomes" id="UP000199103">
    <property type="component" value="Chromosome I"/>
</dbReference>
<dbReference type="PROSITE" id="PS51186">
    <property type="entry name" value="GNAT"/>
    <property type="match status" value="1"/>
</dbReference>
<dbReference type="EMBL" id="LT629772">
    <property type="protein sequence ID" value="SDT24434.1"/>
    <property type="molecule type" value="Genomic_DNA"/>
</dbReference>
<evidence type="ECO:0000313" key="4">
    <source>
        <dbReference type="EMBL" id="SDT24434.1"/>
    </source>
</evidence>
<reference evidence="4 5" key="1">
    <citation type="submission" date="2016-10" db="EMBL/GenBank/DDBJ databases">
        <authorList>
            <person name="de Groot N.N."/>
        </authorList>
    </citation>
    <scope>NUCLEOTIDE SEQUENCE [LARGE SCALE GENOMIC DNA]</scope>
    <source>
        <strain evidence="4 5">DSM 21800</strain>
    </source>
</reference>
<proteinExistence type="predicted"/>
<dbReference type="Gene3D" id="3.40.630.30">
    <property type="match status" value="1"/>
</dbReference>
<dbReference type="CDD" id="cd04301">
    <property type="entry name" value="NAT_SF"/>
    <property type="match status" value="1"/>
</dbReference>
<dbReference type="InterPro" id="IPR016181">
    <property type="entry name" value="Acyl_CoA_acyltransferase"/>
</dbReference>
<dbReference type="InterPro" id="IPR050832">
    <property type="entry name" value="Bact_Acetyltransf"/>
</dbReference>
<keyword evidence="1" id="KW-0808">Transferase</keyword>
<dbReference type="InterPro" id="IPR000182">
    <property type="entry name" value="GNAT_dom"/>
</dbReference>
<gene>
    <name evidence="4" type="ORF">SAMN04489812_4756</name>
</gene>
<keyword evidence="5" id="KW-1185">Reference proteome</keyword>
<dbReference type="PANTHER" id="PTHR43877">
    <property type="entry name" value="AMINOALKYLPHOSPHONATE N-ACETYLTRANSFERASE-RELATED-RELATED"/>
    <property type="match status" value="1"/>
</dbReference>
<dbReference type="OrthoDB" id="4119890at2"/>
<dbReference type="STRING" id="630515.SAMN04489812_4756"/>
<dbReference type="Pfam" id="PF00583">
    <property type="entry name" value="Acetyltransf_1"/>
    <property type="match status" value="1"/>
</dbReference>
<keyword evidence="4" id="KW-0687">Ribonucleoprotein</keyword>
<keyword evidence="2" id="KW-0012">Acyltransferase</keyword>
<name>A0A1H1YSM0_9ACTN</name>
<accession>A0A1H1YSM0</accession>
<dbReference type="AlphaFoldDB" id="A0A1H1YSM0"/>
<dbReference type="RefSeq" id="WP_091528093.1">
    <property type="nucleotide sequence ID" value="NZ_LT629772.1"/>
</dbReference>
<evidence type="ECO:0000256" key="2">
    <source>
        <dbReference type="ARBA" id="ARBA00023315"/>
    </source>
</evidence>